<evidence type="ECO:0000313" key="2">
    <source>
        <dbReference type="EMBL" id="KAH0873974.1"/>
    </source>
</evidence>
<feature type="region of interest" description="Disordered" evidence="1">
    <location>
        <begin position="1"/>
        <end position="96"/>
    </location>
</feature>
<organism evidence="2 3">
    <name type="scientific">Brassica napus</name>
    <name type="common">Rape</name>
    <dbReference type="NCBI Taxonomy" id="3708"/>
    <lineage>
        <taxon>Eukaryota</taxon>
        <taxon>Viridiplantae</taxon>
        <taxon>Streptophyta</taxon>
        <taxon>Embryophyta</taxon>
        <taxon>Tracheophyta</taxon>
        <taxon>Spermatophyta</taxon>
        <taxon>Magnoliopsida</taxon>
        <taxon>eudicotyledons</taxon>
        <taxon>Gunneridae</taxon>
        <taxon>Pentapetalae</taxon>
        <taxon>rosids</taxon>
        <taxon>malvids</taxon>
        <taxon>Brassicales</taxon>
        <taxon>Brassicaceae</taxon>
        <taxon>Brassiceae</taxon>
        <taxon>Brassica</taxon>
    </lineage>
</organism>
<sequence length="131" mass="15034">MRNDYQQNKKHPKQCPSRHNITLDSKASHKNFRLKLSHVSLKLPQRRPQNHRGESYSGNSGSTAPGLRKHQLTTTNHSSPRFIEKVPRPHGPLPRRGKLKGPLYLWNPGVLPQKQYLGGTVPYQNRSSRFV</sequence>
<keyword evidence="3" id="KW-1185">Reference proteome</keyword>
<proteinExistence type="predicted"/>
<evidence type="ECO:0000256" key="1">
    <source>
        <dbReference type="SAM" id="MobiDB-lite"/>
    </source>
</evidence>
<dbReference type="Proteomes" id="UP000824890">
    <property type="component" value="Unassembled WGS sequence"/>
</dbReference>
<accession>A0ABQ7Z1B6</accession>
<comment type="caution">
    <text evidence="2">The sequence shown here is derived from an EMBL/GenBank/DDBJ whole genome shotgun (WGS) entry which is preliminary data.</text>
</comment>
<evidence type="ECO:0000313" key="3">
    <source>
        <dbReference type="Proteomes" id="UP000824890"/>
    </source>
</evidence>
<name>A0ABQ7Z1B6_BRANA</name>
<protein>
    <submittedName>
        <fullName evidence="2">Uncharacterized protein</fullName>
    </submittedName>
</protein>
<gene>
    <name evidence="2" type="ORF">HID58_071336</name>
</gene>
<dbReference type="EMBL" id="JAGKQM010000016">
    <property type="protein sequence ID" value="KAH0873974.1"/>
    <property type="molecule type" value="Genomic_DNA"/>
</dbReference>
<reference evidence="2 3" key="1">
    <citation type="submission" date="2021-05" db="EMBL/GenBank/DDBJ databases">
        <title>Genome Assembly of Synthetic Allotetraploid Brassica napus Reveals Homoeologous Exchanges between Subgenomes.</title>
        <authorList>
            <person name="Davis J.T."/>
        </authorList>
    </citation>
    <scope>NUCLEOTIDE SEQUENCE [LARGE SCALE GENOMIC DNA]</scope>
    <source>
        <strain evidence="3">cv. Da-Ae</strain>
        <tissue evidence="2">Seedling</tissue>
    </source>
</reference>